<keyword evidence="2" id="KW-1185">Reference proteome</keyword>
<proteinExistence type="predicted"/>
<dbReference type="EMBL" id="JBHSXS010000014">
    <property type="protein sequence ID" value="MFC6882628.1"/>
    <property type="molecule type" value="Genomic_DNA"/>
</dbReference>
<evidence type="ECO:0000313" key="1">
    <source>
        <dbReference type="EMBL" id="MFC6882628.1"/>
    </source>
</evidence>
<gene>
    <name evidence="1" type="ORF">ACFQKB_22930</name>
</gene>
<accession>A0ABW2CNF4</accession>
<protein>
    <submittedName>
        <fullName evidence="1">Uncharacterized protein</fullName>
    </submittedName>
</protein>
<reference evidence="2" key="1">
    <citation type="journal article" date="2019" name="Int. J. Syst. Evol. Microbiol.">
        <title>The Global Catalogue of Microorganisms (GCM) 10K type strain sequencing project: providing services to taxonomists for standard genome sequencing and annotation.</title>
        <authorList>
            <consortium name="The Broad Institute Genomics Platform"/>
            <consortium name="The Broad Institute Genome Sequencing Center for Infectious Disease"/>
            <person name="Wu L."/>
            <person name="Ma J."/>
        </authorList>
    </citation>
    <scope>NUCLEOTIDE SEQUENCE [LARGE SCALE GENOMIC DNA]</scope>
    <source>
        <strain evidence="2">JCM 3369</strain>
    </source>
</reference>
<name>A0ABW2CNF4_9ACTN</name>
<dbReference type="Proteomes" id="UP001596380">
    <property type="component" value="Unassembled WGS sequence"/>
</dbReference>
<dbReference type="RefSeq" id="WP_160822374.1">
    <property type="nucleotide sequence ID" value="NZ_JBHSXS010000014.1"/>
</dbReference>
<evidence type="ECO:0000313" key="2">
    <source>
        <dbReference type="Proteomes" id="UP001596380"/>
    </source>
</evidence>
<sequence>MSDPMTLAIATAAAGKVVEVAGEPAREAVAALVRRIRERFRGDHLSEQILEGAARDPDSPERLAELDEAIARTRELDPAFDEEVRALWDRVRTDASASGDGVTNVFNGRADKVVQARDIHGGLHLG</sequence>
<organism evidence="1 2">
    <name type="scientific">Actinomadura yumaensis</name>
    <dbReference type="NCBI Taxonomy" id="111807"/>
    <lineage>
        <taxon>Bacteria</taxon>
        <taxon>Bacillati</taxon>
        <taxon>Actinomycetota</taxon>
        <taxon>Actinomycetes</taxon>
        <taxon>Streptosporangiales</taxon>
        <taxon>Thermomonosporaceae</taxon>
        <taxon>Actinomadura</taxon>
    </lineage>
</organism>
<comment type="caution">
    <text evidence="1">The sequence shown here is derived from an EMBL/GenBank/DDBJ whole genome shotgun (WGS) entry which is preliminary data.</text>
</comment>